<dbReference type="InterPro" id="IPR001851">
    <property type="entry name" value="ABC_transp_permease"/>
</dbReference>
<organism evidence="10 11">
    <name type="scientific">Simplicispira suum</name>
    <dbReference type="NCBI Taxonomy" id="2109915"/>
    <lineage>
        <taxon>Bacteria</taxon>
        <taxon>Pseudomonadati</taxon>
        <taxon>Pseudomonadota</taxon>
        <taxon>Betaproteobacteria</taxon>
        <taxon>Burkholderiales</taxon>
        <taxon>Comamonadaceae</taxon>
        <taxon>Simplicispira</taxon>
    </lineage>
</organism>
<keyword evidence="4 9" id="KW-0812">Transmembrane</keyword>
<keyword evidence="7 9" id="KW-0472">Membrane</keyword>
<evidence type="ECO:0000256" key="3">
    <source>
        <dbReference type="ARBA" id="ARBA00022475"/>
    </source>
</evidence>
<dbReference type="PANTHER" id="PTHR11795:SF451">
    <property type="entry name" value="ABC TRANSPORTER PERMEASE PROTEIN"/>
    <property type="match status" value="1"/>
</dbReference>
<sequence length="288" mass="30338">MDQAVINGLAEGSVYALLALGLVFINRITEIATFAHGEVSAMAAFVGFTVFHSLHAPFAVAILASLAAGAVIGFLVERIVIRPVQTSGTLATVVVTLGLFFVIHGLMKLIWGPEVRPYPSIFGEGTIRIGEVAIAAQNLGVMATAFLIAVGLAAYLRWTRTGLALRAIPQNRFGAALMGLNLRRLTSTAWIVGSCVGAVAGVLIAPLTFLHSNMMQAPLIKAFAVAALGGLNSLVGAFVGGLVLGVIENVTVLYIPTYLKDTIAFLFILLVLLVQPEGLFGKQRKDKV</sequence>
<feature type="transmembrane region" description="Helical" evidence="9">
    <location>
        <begin position="88"/>
        <end position="112"/>
    </location>
</feature>
<keyword evidence="2" id="KW-0813">Transport</keyword>
<dbReference type="AlphaFoldDB" id="A0A2S0N5Y0"/>
<protein>
    <submittedName>
        <fullName evidence="10">Branched-chain amino acid ABC transporter permease</fullName>
    </submittedName>
</protein>
<dbReference type="RefSeq" id="WP_106448458.1">
    <property type="nucleotide sequence ID" value="NZ_CP027671.1"/>
</dbReference>
<keyword evidence="11" id="KW-1185">Reference proteome</keyword>
<evidence type="ECO:0000256" key="5">
    <source>
        <dbReference type="ARBA" id="ARBA00022970"/>
    </source>
</evidence>
<feature type="transmembrane region" description="Helical" evidence="9">
    <location>
        <begin position="58"/>
        <end position="76"/>
    </location>
</feature>
<dbReference type="EMBL" id="CP027671">
    <property type="protein sequence ID" value="AVO43516.1"/>
    <property type="molecule type" value="Genomic_DNA"/>
</dbReference>
<feature type="transmembrane region" description="Helical" evidence="9">
    <location>
        <begin position="222"/>
        <end position="247"/>
    </location>
</feature>
<keyword evidence="10" id="KW-0614">Plasmid</keyword>
<keyword evidence="6 9" id="KW-1133">Transmembrane helix</keyword>
<evidence type="ECO:0000256" key="1">
    <source>
        <dbReference type="ARBA" id="ARBA00004651"/>
    </source>
</evidence>
<keyword evidence="5" id="KW-0029">Amino-acid transport</keyword>
<dbReference type="KEGG" id="simp:C6571_18925"/>
<dbReference type="InterPro" id="IPR052157">
    <property type="entry name" value="BCAA_transport_permease"/>
</dbReference>
<evidence type="ECO:0000256" key="4">
    <source>
        <dbReference type="ARBA" id="ARBA00022692"/>
    </source>
</evidence>
<reference evidence="10 11" key="1">
    <citation type="submission" date="2018-03" db="EMBL/GenBank/DDBJ databases">
        <title>Genome sequencing of Simplicispira sp.</title>
        <authorList>
            <person name="Kim S.-J."/>
            <person name="Heo J."/>
            <person name="Kwon S.-W."/>
        </authorList>
    </citation>
    <scope>NUCLEOTIDE SEQUENCE [LARGE SCALE GENOMIC DNA]</scope>
    <source>
        <strain evidence="10 11">SC1-8</strain>
        <plasmid evidence="10 11">unnamed2</plasmid>
    </source>
</reference>
<keyword evidence="3" id="KW-1003">Cell membrane</keyword>
<proteinExistence type="inferred from homology"/>
<dbReference type="GO" id="GO:0006865">
    <property type="term" value="P:amino acid transport"/>
    <property type="evidence" value="ECO:0007669"/>
    <property type="project" value="UniProtKB-KW"/>
</dbReference>
<name>A0A2S0N5Y0_9BURK</name>
<feature type="transmembrane region" description="Helical" evidence="9">
    <location>
        <begin position="132"/>
        <end position="156"/>
    </location>
</feature>
<feature type="transmembrane region" description="Helical" evidence="9">
    <location>
        <begin position="6"/>
        <end position="25"/>
    </location>
</feature>
<evidence type="ECO:0000313" key="11">
    <source>
        <dbReference type="Proteomes" id="UP000239326"/>
    </source>
</evidence>
<dbReference type="PANTHER" id="PTHR11795">
    <property type="entry name" value="BRANCHED-CHAIN AMINO ACID TRANSPORT SYSTEM PERMEASE PROTEIN LIVH"/>
    <property type="match status" value="1"/>
</dbReference>
<gene>
    <name evidence="10" type="ORF">C6571_18925</name>
</gene>
<evidence type="ECO:0000256" key="8">
    <source>
        <dbReference type="ARBA" id="ARBA00037998"/>
    </source>
</evidence>
<geneLocation type="plasmid" evidence="10 11">
    <name>unnamed2</name>
</geneLocation>
<dbReference type="CDD" id="cd06582">
    <property type="entry name" value="TM_PBP1_LivH_like"/>
    <property type="match status" value="1"/>
</dbReference>
<dbReference type="GO" id="GO:0005886">
    <property type="term" value="C:plasma membrane"/>
    <property type="evidence" value="ECO:0007669"/>
    <property type="project" value="UniProtKB-SubCell"/>
</dbReference>
<dbReference type="OrthoDB" id="25113at2"/>
<comment type="subcellular location">
    <subcellularLocation>
        <location evidence="1">Cell membrane</location>
        <topology evidence="1">Multi-pass membrane protein</topology>
    </subcellularLocation>
</comment>
<feature type="transmembrane region" description="Helical" evidence="9">
    <location>
        <begin position="253"/>
        <end position="274"/>
    </location>
</feature>
<evidence type="ECO:0000256" key="9">
    <source>
        <dbReference type="SAM" id="Phobius"/>
    </source>
</evidence>
<dbReference type="GO" id="GO:0022857">
    <property type="term" value="F:transmembrane transporter activity"/>
    <property type="evidence" value="ECO:0007669"/>
    <property type="project" value="InterPro"/>
</dbReference>
<dbReference type="Pfam" id="PF02653">
    <property type="entry name" value="BPD_transp_2"/>
    <property type="match status" value="1"/>
</dbReference>
<accession>A0A2S0N5Y0</accession>
<feature type="transmembrane region" description="Helical" evidence="9">
    <location>
        <begin position="188"/>
        <end position="210"/>
    </location>
</feature>
<evidence type="ECO:0000256" key="7">
    <source>
        <dbReference type="ARBA" id="ARBA00023136"/>
    </source>
</evidence>
<comment type="similarity">
    <text evidence="8">Belongs to the binding-protein-dependent transport system permease family. LivHM subfamily.</text>
</comment>
<evidence type="ECO:0000256" key="2">
    <source>
        <dbReference type="ARBA" id="ARBA00022448"/>
    </source>
</evidence>
<dbReference type="Proteomes" id="UP000239326">
    <property type="component" value="Plasmid unnamed2"/>
</dbReference>
<evidence type="ECO:0000313" key="10">
    <source>
        <dbReference type="EMBL" id="AVO43516.1"/>
    </source>
</evidence>
<evidence type="ECO:0000256" key="6">
    <source>
        <dbReference type="ARBA" id="ARBA00022989"/>
    </source>
</evidence>